<evidence type="ECO:0000313" key="2">
    <source>
        <dbReference type="EMBL" id="AVO43423.1"/>
    </source>
</evidence>
<accession>A0A2S0N631</accession>
<gene>
    <name evidence="2" type="ORF">C6571_18475</name>
</gene>
<reference evidence="2 3" key="1">
    <citation type="submission" date="2018-03" db="EMBL/GenBank/DDBJ databases">
        <title>Genome sequencing of Simplicispira sp.</title>
        <authorList>
            <person name="Kim S.-J."/>
            <person name="Heo J."/>
            <person name="Kwon S.-W."/>
        </authorList>
    </citation>
    <scope>NUCLEOTIDE SEQUENCE [LARGE SCALE GENOMIC DNA]</scope>
    <source>
        <strain evidence="2 3">SC1-8</strain>
        <plasmid evidence="2 3">unnamed1</plasmid>
    </source>
</reference>
<dbReference type="OrthoDB" id="8526040at2"/>
<evidence type="ECO:0000256" key="1">
    <source>
        <dbReference type="SAM" id="MobiDB-lite"/>
    </source>
</evidence>
<protein>
    <recommendedName>
        <fullName evidence="4">Chromosome partitioning protein ParB</fullName>
    </recommendedName>
</protein>
<dbReference type="AlphaFoldDB" id="A0A2S0N631"/>
<evidence type="ECO:0008006" key="4">
    <source>
        <dbReference type="Google" id="ProtNLM"/>
    </source>
</evidence>
<dbReference type="KEGG" id="simp:C6571_18475"/>
<dbReference type="SUPFAM" id="SSF110849">
    <property type="entry name" value="ParB/Sulfiredoxin"/>
    <property type="match status" value="1"/>
</dbReference>
<sequence length="356" mass="39042">MAIRIKLDAKSALAKHTSTALAATQDRFAQAARIVEQKPTVFTQEPPAEPAPKTIPSATASAGPAGFDLSRCVIGSVVAVPLHLIDPNPIGPRVIYKVEDIDKIARTLPASQDDAAHGFVREGRVVLIDGGTRYRAAKISGVGQLDVKFEQAPESEVELYLRARSYNEQRSQTSVIDHALSLQRLLDSGVVNSARELCEKIPDIGGSAQMSESQVSYYLRVARMPRQVIERMSSSAATSQLSILYAVSEIFPKNEAATAEQIELGLQIVDEIKTRELTHKQTVALVKSRLGEEPKQRRERSLQQQIAYGPYKGQIKCFGKRGQVDLSLRGVKEEDMPALQGEIDALVKRFVQERSG</sequence>
<dbReference type="InterPro" id="IPR036086">
    <property type="entry name" value="ParB/Sulfiredoxin_sf"/>
</dbReference>
<proteinExistence type="predicted"/>
<dbReference type="Proteomes" id="UP000239326">
    <property type="component" value="Plasmid unnamed1"/>
</dbReference>
<geneLocation type="plasmid" evidence="2 3">
    <name>unnamed1</name>
</geneLocation>
<keyword evidence="3" id="KW-1185">Reference proteome</keyword>
<dbReference type="Gene3D" id="1.10.10.2830">
    <property type="match status" value="1"/>
</dbReference>
<organism evidence="2 3">
    <name type="scientific">Simplicispira suum</name>
    <dbReference type="NCBI Taxonomy" id="2109915"/>
    <lineage>
        <taxon>Bacteria</taxon>
        <taxon>Pseudomonadati</taxon>
        <taxon>Pseudomonadota</taxon>
        <taxon>Betaproteobacteria</taxon>
        <taxon>Burkholderiales</taxon>
        <taxon>Comamonadaceae</taxon>
        <taxon>Simplicispira</taxon>
    </lineage>
</organism>
<name>A0A2S0N631_9BURK</name>
<evidence type="ECO:0000313" key="3">
    <source>
        <dbReference type="Proteomes" id="UP000239326"/>
    </source>
</evidence>
<dbReference type="EMBL" id="CP027670">
    <property type="protein sequence ID" value="AVO43423.1"/>
    <property type="molecule type" value="Genomic_DNA"/>
</dbReference>
<keyword evidence="2" id="KW-0614">Plasmid</keyword>
<dbReference type="RefSeq" id="WP_106448373.1">
    <property type="nucleotide sequence ID" value="NZ_CP027670.1"/>
</dbReference>
<dbReference type="SUPFAM" id="SSF109709">
    <property type="entry name" value="KorB DNA-binding domain-like"/>
    <property type="match status" value="1"/>
</dbReference>
<feature type="region of interest" description="Disordered" evidence="1">
    <location>
        <begin position="39"/>
        <end position="60"/>
    </location>
</feature>